<sequence>MLPLGVSSMAPVSGATSAEANYPNSTELFPPFGQIIIPLSRVRLSGFPPDVTCAVFGFLFNQFDLTQSVIVMFTDFNAFSMIVLNKILARGKYDWKLLLYSFGLPGVTGILGMIAGYFGPTSMGCYIGTRKPAGGIITNVVSGIVILVFISNAICYLSIWLKIRQIGHRNKNSRKTWRLHSMFVGESRAASSAGLISVKDASSTRTKFHCDAYIDTIDMLNSNSHVLNDPSKKLIWHKSCYSSFTSKSHLERLKKRYENLPASSTSEQEQQAVPGLSRTVIPPVDYKLCIFCQADTGSSDDIRRVMTKSTSSKILKHKDSDYFLSCRLAGVSCLIAAEV</sequence>
<name>A0AAD9JWH1_9ANNE</name>
<feature type="transmembrane region" description="Helical" evidence="1">
    <location>
        <begin position="65"/>
        <end position="85"/>
    </location>
</feature>
<protein>
    <recommendedName>
        <fullName evidence="4">G-protein coupled receptors family 2 profile 2 domain-containing protein</fullName>
    </recommendedName>
</protein>
<feature type="transmembrane region" description="Helical" evidence="1">
    <location>
        <begin position="97"/>
        <end position="120"/>
    </location>
</feature>
<feature type="non-terminal residue" evidence="2">
    <location>
        <position position="339"/>
    </location>
</feature>
<dbReference type="Proteomes" id="UP001208570">
    <property type="component" value="Unassembled WGS sequence"/>
</dbReference>
<comment type="caution">
    <text evidence="2">The sequence shown here is derived from an EMBL/GenBank/DDBJ whole genome shotgun (WGS) entry which is preliminary data.</text>
</comment>
<proteinExistence type="predicted"/>
<dbReference type="EMBL" id="JAODUP010000130">
    <property type="protein sequence ID" value="KAK2160587.1"/>
    <property type="molecule type" value="Genomic_DNA"/>
</dbReference>
<evidence type="ECO:0000313" key="2">
    <source>
        <dbReference type="EMBL" id="KAK2160587.1"/>
    </source>
</evidence>
<reference evidence="2" key="1">
    <citation type="journal article" date="2023" name="Mol. Biol. Evol.">
        <title>Third-Generation Sequencing Reveals the Adaptive Role of the Epigenome in Three Deep-Sea Polychaetes.</title>
        <authorList>
            <person name="Perez M."/>
            <person name="Aroh O."/>
            <person name="Sun Y."/>
            <person name="Lan Y."/>
            <person name="Juniper S.K."/>
            <person name="Young C.R."/>
            <person name="Angers B."/>
            <person name="Qian P.Y."/>
        </authorList>
    </citation>
    <scope>NUCLEOTIDE SEQUENCE</scope>
    <source>
        <strain evidence="2">P08H-3</strain>
    </source>
</reference>
<dbReference type="Gene3D" id="1.20.1070.10">
    <property type="entry name" value="Rhodopsin 7-helix transmembrane proteins"/>
    <property type="match status" value="1"/>
</dbReference>
<dbReference type="AlphaFoldDB" id="A0AAD9JWH1"/>
<keyword evidence="3" id="KW-1185">Reference proteome</keyword>
<organism evidence="2 3">
    <name type="scientific">Paralvinella palmiformis</name>
    <dbReference type="NCBI Taxonomy" id="53620"/>
    <lineage>
        <taxon>Eukaryota</taxon>
        <taxon>Metazoa</taxon>
        <taxon>Spiralia</taxon>
        <taxon>Lophotrochozoa</taxon>
        <taxon>Annelida</taxon>
        <taxon>Polychaeta</taxon>
        <taxon>Sedentaria</taxon>
        <taxon>Canalipalpata</taxon>
        <taxon>Terebellida</taxon>
        <taxon>Terebelliformia</taxon>
        <taxon>Alvinellidae</taxon>
        <taxon>Paralvinella</taxon>
    </lineage>
</organism>
<evidence type="ECO:0000313" key="3">
    <source>
        <dbReference type="Proteomes" id="UP001208570"/>
    </source>
</evidence>
<evidence type="ECO:0000256" key="1">
    <source>
        <dbReference type="SAM" id="Phobius"/>
    </source>
</evidence>
<keyword evidence="1" id="KW-0812">Transmembrane</keyword>
<keyword evidence="1" id="KW-0472">Membrane</keyword>
<gene>
    <name evidence="2" type="ORF">LSH36_130g05004</name>
</gene>
<feature type="transmembrane region" description="Helical" evidence="1">
    <location>
        <begin position="140"/>
        <end position="161"/>
    </location>
</feature>
<accession>A0AAD9JWH1</accession>
<evidence type="ECO:0008006" key="4">
    <source>
        <dbReference type="Google" id="ProtNLM"/>
    </source>
</evidence>
<keyword evidence="1" id="KW-1133">Transmembrane helix</keyword>